<reference evidence="1 2" key="1">
    <citation type="submission" date="2019-10" db="EMBL/GenBank/DDBJ databases">
        <title>Extracellular Electron Transfer in a Candidatus Methanoperedens spp. Enrichment Culture.</title>
        <authorList>
            <person name="Berger S."/>
            <person name="Rangel Shaw D."/>
            <person name="Berben T."/>
            <person name="In 'T Zandt M."/>
            <person name="Frank J."/>
            <person name="Reimann J."/>
            <person name="Jetten M.S.M."/>
            <person name="Welte C.U."/>
        </authorList>
    </citation>
    <scope>NUCLEOTIDE SEQUENCE [LARGE SCALE GENOMIC DNA]</scope>
    <source>
        <strain evidence="1">SB12</strain>
    </source>
</reference>
<organism evidence="1 2">
    <name type="scientific">Leptonema illini</name>
    <dbReference type="NCBI Taxonomy" id="183"/>
    <lineage>
        <taxon>Bacteria</taxon>
        <taxon>Pseudomonadati</taxon>
        <taxon>Spirochaetota</taxon>
        <taxon>Spirochaetia</taxon>
        <taxon>Leptospirales</taxon>
        <taxon>Leptospiraceae</taxon>
        <taxon>Leptonema</taxon>
    </lineage>
</organism>
<proteinExistence type="predicted"/>
<sequence length="601" mass="61713">MRAGGGTVSIEGDGVLAQSYAFSIPHSFRTDDVYSVQVASFPVSGSSPQLCTVFNKDGKVDNSDIADVLVDCVDGEWITVNTAGLLGDELRIERTEAGGRTDTVSLAGGTATKDFPTPSTLGVNNSFVIVRQPQSPYQDCVLGNPGPAHITTQTVNCTTRNFDLNASIQGLANPGLILSVNGSPVSVPAGTTALTLANLSSGTTYSVSVNTQPTGQNCAVTGSTGTIGNSNRTVTISCSTFGYAVGGDVAGLNGAGLAVTLHDVGGVLIDTTAIANGSSSYFFSSSLTHGGSYTLTIAANPESIWQTCVFGATGTATVTIGPVTGNSISNDIICSANTYAIRINVSGLSLSGNEFTASLNGSQTTVVTANGVHAFATPLSSGTNYSVRISGFKNGYYCQYTSPPSGGVFTGTVTNATVTVPIELEDCYQVHNTYVTLYEPTIAITACNVGGCPTTTGTFAAPPTISASTGSSISVTVKLARRDRGSGIVNVSSILNDDSNPSFFYNGACPNSNDESCLNSGYWAQVVCNNVGEYNNVGDPPNFAEHTYTLTAPDDAGGGPYTIRINSGEFYCSSGTGATVIDLFKANPTSGIVVGYVYTEN</sequence>
<dbReference type="EMBL" id="WBUI01000016">
    <property type="protein sequence ID" value="KAB2931031.1"/>
    <property type="molecule type" value="Genomic_DNA"/>
</dbReference>
<dbReference type="Proteomes" id="UP000460298">
    <property type="component" value="Unassembled WGS sequence"/>
</dbReference>
<name>A0A833M0L9_9LEPT</name>
<accession>A0A833M0L9</accession>
<comment type="caution">
    <text evidence="1">The sequence shown here is derived from an EMBL/GenBank/DDBJ whole genome shotgun (WGS) entry which is preliminary data.</text>
</comment>
<gene>
    <name evidence="1" type="ORF">F9K24_15165</name>
</gene>
<evidence type="ECO:0000313" key="1">
    <source>
        <dbReference type="EMBL" id="KAB2931031.1"/>
    </source>
</evidence>
<evidence type="ECO:0000313" key="2">
    <source>
        <dbReference type="Proteomes" id="UP000460298"/>
    </source>
</evidence>
<dbReference type="AlphaFoldDB" id="A0A833M0L9"/>
<protein>
    <submittedName>
        <fullName evidence="1">Uncharacterized protein</fullName>
    </submittedName>
</protein>